<dbReference type="AlphaFoldDB" id="A0A4Z2DTX6"/>
<protein>
    <submittedName>
        <fullName evidence="1">Gag-Pol polyprotein</fullName>
    </submittedName>
</protein>
<comment type="caution">
    <text evidence="1">The sequence shown here is derived from an EMBL/GenBank/DDBJ whole genome shotgun (WGS) entry which is preliminary data.</text>
</comment>
<dbReference type="EMBL" id="SKCS01000041">
    <property type="protein sequence ID" value="TNN19630.1"/>
    <property type="molecule type" value="Genomic_DNA"/>
</dbReference>
<sequence>MYPEIYDSVKVTLKFEVKVPVSRKDLRSVGQQPTSNWNRQLKAVALLFRYKCYLLKTYCGRTDIS</sequence>
<keyword evidence="2" id="KW-1185">Reference proteome</keyword>
<gene>
    <name evidence="1" type="ORF">EWB00_007088</name>
</gene>
<evidence type="ECO:0000313" key="2">
    <source>
        <dbReference type="Proteomes" id="UP000311919"/>
    </source>
</evidence>
<proteinExistence type="predicted"/>
<dbReference type="Proteomes" id="UP000311919">
    <property type="component" value="Unassembled WGS sequence"/>
</dbReference>
<reference evidence="1 2" key="1">
    <citation type="submission" date="2019-03" db="EMBL/GenBank/DDBJ databases">
        <title>An improved genome assembly of the fluke Schistosoma japonicum.</title>
        <authorList>
            <person name="Hu W."/>
            <person name="Luo F."/>
            <person name="Yin M."/>
            <person name="Mo X."/>
            <person name="Sun C."/>
            <person name="Wu Q."/>
            <person name="Zhu B."/>
            <person name="Xiang M."/>
            <person name="Wang J."/>
            <person name="Wang Y."/>
            <person name="Zhang T."/>
            <person name="Xu B."/>
            <person name="Zheng H."/>
            <person name="Feng Z."/>
        </authorList>
    </citation>
    <scope>NUCLEOTIDE SEQUENCE [LARGE SCALE GENOMIC DNA]</scope>
    <source>
        <strain evidence="1">HuSjv2</strain>
        <tissue evidence="1">Worms</tissue>
    </source>
</reference>
<organism evidence="1 2">
    <name type="scientific">Schistosoma japonicum</name>
    <name type="common">Blood fluke</name>
    <dbReference type="NCBI Taxonomy" id="6182"/>
    <lineage>
        <taxon>Eukaryota</taxon>
        <taxon>Metazoa</taxon>
        <taxon>Spiralia</taxon>
        <taxon>Lophotrochozoa</taxon>
        <taxon>Platyhelminthes</taxon>
        <taxon>Trematoda</taxon>
        <taxon>Digenea</taxon>
        <taxon>Strigeidida</taxon>
        <taxon>Schistosomatoidea</taxon>
        <taxon>Schistosomatidae</taxon>
        <taxon>Schistosoma</taxon>
    </lineage>
</organism>
<name>A0A4Z2DTX6_SCHJA</name>
<accession>A0A4Z2DTX6</accession>
<evidence type="ECO:0000313" key="1">
    <source>
        <dbReference type="EMBL" id="TNN19630.1"/>
    </source>
</evidence>